<accession>A0AA35X9Y2</accession>
<sequence length="295" mass="32225">CFLILGCANIFILSRTRLPKSSISSLRHRDSLHIPTTCAYKYDSVLMLHPYRELSFPGGGETPFSTPWNHHTRSHIGGHTFWDPGGIKPFPDHNEPLTVQTVVETGRVHATDEDQSRESSGAVGLNNKTNDAKEGPDSDQTCEEPVNKGSSTAASGDRAPNNKVHVAIGLQGAATEDAMPLTNSKEVTSLDSGVGVMPERMSLPITGDLSSYELGLRPVDCSETMEQLNRAEHVTGMLPFADAHCSHSLLTQLDYCSIIIMVCVKSECGIRLLYSCDIAHNYFTSVFFYCVLPLI</sequence>
<feature type="non-terminal residue" evidence="2">
    <location>
        <position position="295"/>
    </location>
</feature>
<feature type="region of interest" description="Disordered" evidence="1">
    <location>
        <begin position="110"/>
        <end position="161"/>
    </location>
</feature>
<gene>
    <name evidence="2" type="ORF">GBAR_LOCUS27945</name>
</gene>
<comment type="caution">
    <text evidence="2">The sequence shown here is derived from an EMBL/GenBank/DDBJ whole genome shotgun (WGS) entry which is preliminary data.</text>
</comment>
<dbReference type="AlphaFoldDB" id="A0AA35X9Y2"/>
<evidence type="ECO:0000313" key="3">
    <source>
        <dbReference type="Proteomes" id="UP001174909"/>
    </source>
</evidence>
<reference evidence="2" key="1">
    <citation type="submission" date="2023-03" db="EMBL/GenBank/DDBJ databases">
        <authorList>
            <person name="Steffen K."/>
            <person name="Cardenas P."/>
        </authorList>
    </citation>
    <scope>NUCLEOTIDE SEQUENCE</scope>
</reference>
<organism evidence="2 3">
    <name type="scientific">Geodia barretti</name>
    <name type="common">Barrett's horny sponge</name>
    <dbReference type="NCBI Taxonomy" id="519541"/>
    <lineage>
        <taxon>Eukaryota</taxon>
        <taxon>Metazoa</taxon>
        <taxon>Porifera</taxon>
        <taxon>Demospongiae</taxon>
        <taxon>Heteroscleromorpha</taxon>
        <taxon>Tetractinellida</taxon>
        <taxon>Astrophorina</taxon>
        <taxon>Geodiidae</taxon>
        <taxon>Geodia</taxon>
    </lineage>
</organism>
<name>A0AA35X9Y2_GEOBA</name>
<dbReference type="EMBL" id="CASHTH010003888">
    <property type="protein sequence ID" value="CAI8050948.1"/>
    <property type="molecule type" value="Genomic_DNA"/>
</dbReference>
<evidence type="ECO:0000256" key="1">
    <source>
        <dbReference type="SAM" id="MobiDB-lite"/>
    </source>
</evidence>
<evidence type="ECO:0000313" key="2">
    <source>
        <dbReference type="EMBL" id="CAI8050948.1"/>
    </source>
</evidence>
<protein>
    <submittedName>
        <fullName evidence="2">Uncharacterized protein</fullName>
    </submittedName>
</protein>
<dbReference type="Proteomes" id="UP001174909">
    <property type="component" value="Unassembled WGS sequence"/>
</dbReference>
<proteinExistence type="predicted"/>
<keyword evidence="3" id="KW-1185">Reference proteome</keyword>